<organism evidence="7 8">
    <name type="scientific">Aureimonas glaciei</name>
    <dbReference type="NCBI Taxonomy" id="1776957"/>
    <lineage>
        <taxon>Bacteria</taxon>
        <taxon>Pseudomonadati</taxon>
        <taxon>Pseudomonadota</taxon>
        <taxon>Alphaproteobacteria</taxon>
        <taxon>Hyphomicrobiales</taxon>
        <taxon>Aurantimonadaceae</taxon>
        <taxon>Aureimonas</taxon>
    </lineage>
</organism>
<dbReference type="GO" id="GO:0016887">
    <property type="term" value="F:ATP hydrolysis activity"/>
    <property type="evidence" value="ECO:0007669"/>
    <property type="project" value="InterPro"/>
</dbReference>
<evidence type="ECO:0000313" key="7">
    <source>
        <dbReference type="EMBL" id="GGD22835.1"/>
    </source>
</evidence>
<dbReference type="InterPro" id="IPR051120">
    <property type="entry name" value="ABC_AA/LPS_Transport"/>
</dbReference>
<dbReference type="GO" id="GO:0005524">
    <property type="term" value="F:ATP binding"/>
    <property type="evidence" value="ECO:0007669"/>
    <property type="project" value="UniProtKB-KW"/>
</dbReference>
<dbReference type="SUPFAM" id="SSF52540">
    <property type="entry name" value="P-loop containing nucleoside triphosphate hydrolases"/>
    <property type="match status" value="1"/>
</dbReference>
<evidence type="ECO:0000256" key="3">
    <source>
        <dbReference type="ARBA" id="ARBA00022741"/>
    </source>
</evidence>
<dbReference type="InterPro" id="IPR032823">
    <property type="entry name" value="BCA_ABC_TP_C"/>
</dbReference>
<dbReference type="InterPro" id="IPR003593">
    <property type="entry name" value="AAA+_ATPase"/>
</dbReference>
<dbReference type="InterPro" id="IPR017871">
    <property type="entry name" value="ABC_transporter-like_CS"/>
</dbReference>
<keyword evidence="4 7" id="KW-0067">ATP-binding</keyword>
<feature type="domain" description="ABC transporter" evidence="6">
    <location>
        <begin position="40"/>
        <end position="287"/>
    </location>
</feature>
<dbReference type="EMBL" id="BMJJ01000006">
    <property type="protein sequence ID" value="GGD22835.1"/>
    <property type="molecule type" value="Genomic_DNA"/>
</dbReference>
<evidence type="ECO:0000259" key="6">
    <source>
        <dbReference type="PROSITE" id="PS50893"/>
    </source>
</evidence>
<reference evidence="7" key="2">
    <citation type="submission" date="2020-09" db="EMBL/GenBank/DDBJ databases">
        <authorList>
            <person name="Sun Q."/>
            <person name="Zhou Y."/>
        </authorList>
    </citation>
    <scope>NUCLEOTIDE SEQUENCE</scope>
    <source>
        <strain evidence="7">CGMCC 1.15493</strain>
    </source>
</reference>
<dbReference type="SMART" id="SM00382">
    <property type="entry name" value="AAA"/>
    <property type="match status" value="1"/>
</dbReference>
<evidence type="ECO:0000256" key="4">
    <source>
        <dbReference type="ARBA" id="ARBA00022840"/>
    </source>
</evidence>
<dbReference type="Pfam" id="PF12399">
    <property type="entry name" value="BCA_ABC_TP_C"/>
    <property type="match status" value="1"/>
</dbReference>
<dbReference type="InterPro" id="IPR003439">
    <property type="entry name" value="ABC_transporter-like_ATP-bd"/>
</dbReference>
<dbReference type="Pfam" id="PF00005">
    <property type="entry name" value="ABC_tran"/>
    <property type="match status" value="1"/>
</dbReference>
<dbReference type="PANTHER" id="PTHR45772:SF9">
    <property type="entry name" value="CONSERVED COMPONENT OF ABC TRANSPORTER FOR NATURAL AMINO ACIDS"/>
    <property type="match status" value="1"/>
</dbReference>
<keyword evidence="2" id="KW-0813">Transport</keyword>
<keyword evidence="3" id="KW-0547">Nucleotide-binding</keyword>
<reference evidence="7" key="1">
    <citation type="journal article" date="2014" name="Int. J. Syst. Evol. Microbiol.">
        <title>Complete genome sequence of Corynebacterium casei LMG S-19264T (=DSM 44701T), isolated from a smear-ripened cheese.</title>
        <authorList>
            <consortium name="US DOE Joint Genome Institute (JGI-PGF)"/>
            <person name="Walter F."/>
            <person name="Albersmeier A."/>
            <person name="Kalinowski J."/>
            <person name="Ruckert C."/>
        </authorList>
    </citation>
    <scope>NUCLEOTIDE SEQUENCE</scope>
    <source>
        <strain evidence="7">CGMCC 1.15493</strain>
    </source>
</reference>
<dbReference type="AlphaFoldDB" id="A0A917DBG5"/>
<keyword evidence="8" id="KW-1185">Reference proteome</keyword>
<sequence>MSDFASSPGQGDGSTGSAYPSTGAGGTRSPARASQAPAALAVESVSIAFGGVRAVDGMSLAIEPGGMLGLIGPNGAGKTTMFNLIAGTLRPDAGRIAIGGVSVEREAASRRVGRGLARTFQLPRPFLAMSVLENMLAAPQGQVGETLLGNFFRPREVARQERAAVERARELLDFLQLARLQDEEARVLSGGQRKLLEFGRALMADPAIVLLDEPAAGVNPALLDFMIDRIATINARGMTVLLIEHNMDMIRRLCPRVLVMAQGRRLAEGSPDEVVRNAEVIGAYLGGAAA</sequence>
<evidence type="ECO:0000256" key="2">
    <source>
        <dbReference type="ARBA" id="ARBA00022448"/>
    </source>
</evidence>
<dbReference type="PANTHER" id="PTHR45772">
    <property type="entry name" value="CONSERVED COMPONENT OF ABC TRANSPORTER FOR NATURAL AMINO ACIDS-RELATED"/>
    <property type="match status" value="1"/>
</dbReference>
<evidence type="ECO:0000256" key="1">
    <source>
        <dbReference type="ARBA" id="ARBA00005417"/>
    </source>
</evidence>
<evidence type="ECO:0000256" key="5">
    <source>
        <dbReference type="SAM" id="MobiDB-lite"/>
    </source>
</evidence>
<dbReference type="GO" id="GO:0005886">
    <property type="term" value="C:plasma membrane"/>
    <property type="evidence" value="ECO:0007669"/>
    <property type="project" value="TreeGrafter"/>
</dbReference>
<accession>A0A917DBG5</accession>
<dbReference type="PROSITE" id="PS00211">
    <property type="entry name" value="ABC_TRANSPORTER_1"/>
    <property type="match status" value="1"/>
</dbReference>
<proteinExistence type="inferred from homology"/>
<comment type="similarity">
    <text evidence="1">Belongs to the ABC transporter superfamily.</text>
</comment>
<dbReference type="Proteomes" id="UP000613160">
    <property type="component" value="Unassembled WGS sequence"/>
</dbReference>
<name>A0A917DBG5_9HYPH</name>
<protein>
    <submittedName>
        <fullName evidence="7">ABC transporter ATP-binding protein</fullName>
    </submittedName>
</protein>
<feature type="region of interest" description="Disordered" evidence="5">
    <location>
        <begin position="1"/>
        <end position="32"/>
    </location>
</feature>
<evidence type="ECO:0000313" key="8">
    <source>
        <dbReference type="Proteomes" id="UP000613160"/>
    </source>
</evidence>
<gene>
    <name evidence="7" type="ORF">GCM10011335_27180</name>
</gene>
<dbReference type="CDD" id="cd03219">
    <property type="entry name" value="ABC_Mj1267_LivG_branched"/>
    <property type="match status" value="1"/>
</dbReference>
<dbReference type="InterPro" id="IPR027417">
    <property type="entry name" value="P-loop_NTPase"/>
</dbReference>
<dbReference type="PROSITE" id="PS50893">
    <property type="entry name" value="ABC_TRANSPORTER_2"/>
    <property type="match status" value="1"/>
</dbReference>
<dbReference type="FunFam" id="3.40.50.300:FF:000421">
    <property type="entry name" value="Branched-chain amino acid ABC transporter ATP-binding protein"/>
    <property type="match status" value="1"/>
</dbReference>
<dbReference type="Gene3D" id="3.40.50.300">
    <property type="entry name" value="P-loop containing nucleotide triphosphate hydrolases"/>
    <property type="match status" value="1"/>
</dbReference>
<feature type="compositionally biased region" description="Polar residues" evidence="5">
    <location>
        <begin position="1"/>
        <end position="20"/>
    </location>
</feature>
<comment type="caution">
    <text evidence="7">The sequence shown here is derived from an EMBL/GenBank/DDBJ whole genome shotgun (WGS) entry which is preliminary data.</text>
</comment>